<sequence length="68" mass="7522">MANPHKTKLPISIFTADFTDDSNSISLSHMFGGRRPYLCLHVIPTMSADGTASQQHVTATVEHIWPNE</sequence>
<dbReference type="AlphaFoldDB" id="A0AAN8J1R9"/>
<keyword evidence="2" id="KW-1185">Reference proteome</keyword>
<reference evidence="1 2" key="1">
    <citation type="submission" date="2019-10" db="EMBL/GenBank/DDBJ databases">
        <title>Assembly and Annotation for the nematode Trichostrongylus colubriformis.</title>
        <authorList>
            <person name="Martin J."/>
        </authorList>
    </citation>
    <scope>NUCLEOTIDE SEQUENCE [LARGE SCALE GENOMIC DNA]</scope>
    <source>
        <strain evidence="1">G859</strain>
        <tissue evidence="1">Whole worm</tissue>
    </source>
</reference>
<proteinExistence type="predicted"/>
<accession>A0AAN8J1R9</accession>
<dbReference type="EMBL" id="WIXE01011932">
    <property type="protein sequence ID" value="KAK5976384.1"/>
    <property type="molecule type" value="Genomic_DNA"/>
</dbReference>
<protein>
    <submittedName>
        <fullName evidence="1">Uncharacterized protein</fullName>
    </submittedName>
</protein>
<evidence type="ECO:0000313" key="1">
    <source>
        <dbReference type="EMBL" id="KAK5976384.1"/>
    </source>
</evidence>
<organism evidence="1 2">
    <name type="scientific">Trichostrongylus colubriformis</name>
    <name type="common">Black scour worm</name>
    <dbReference type="NCBI Taxonomy" id="6319"/>
    <lineage>
        <taxon>Eukaryota</taxon>
        <taxon>Metazoa</taxon>
        <taxon>Ecdysozoa</taxon>
        <taxon>Nematoda</taxon>
        <taxon>Chromadorea</taxon>
        <taxon>Rhabditida</taxon>
        <taxon>Rhabditina</taxon>
        <taxon>Rhabditomorpha</taxon>
        <taxon>Strongyloidea</taxon>
        <taxon>Trichostrongylidae</taxon>
        <taxon>Trichostrongylus</taxon>
    </lineage>
</organism>
<name>A0AAN8J1R9_TRICO</name>
<evidence type="ECO:0000313" key="2">
    <source>
        <dbReference type="Proteomes" id="UP001331761"/>
    </source>
</evidence>
<gene>
    <name evidence="1" type="ORF">GCK32_021448</name>
</gene>
<comment type="caution">
    <text evidence="1">The sequence shown here is derived from an EMBL/GenBank/DDBJ whole genome shotgun (WGS) entry which is preliminary data.</text>
</comment>
<dbReference type="Proteomes" id="UP001331761">
    <property type="component" value="Unassembled WGS sequence"/>
</dbReference>